<dbReference type="Proteomes" id="UP001219355">
    <property type="component" value="Chromosome 2"/>
</dbReference>
<dbReference type="EMBL" id="CP120628">
    <property type="protein sequence ID" value="WEW57009.1"/>
    <property type="molecule type" value="Genomic_DNA"/>
</dbReference>
<feature type="transmembrane region" description="Helical" evidence="2">
    <location>
        <begin position="6"/>
        <end position="33"/>
    </location>
</feature>
<feature type="region of interest" description="Disordered" evidence="1">
    <location>
        <begin position="629"/>
        <end position="656"/>
    </location>
</feature>
<sequence>MNPNYTILIVLVVIPIFVFAVWKGGMHLANVVIHNIRILRREEEIRVLEAEQAEREVRLAIQLRELNAELAKQRDGQQVAQDGNEGANEGGNGERKSSSNDVVGQDAEATAAKIQGEDTGVLDPDVADQSRRGAGQERLETRMSLPQVLMEQKTQGEKHQQSHIAGIREGSMKTIGGRKGREDRKSDLRGMRYDSVLHQEADQRGTVREREKVKVNKRFAILVKGRQEVLSMRARLLLWAKVKIRKSKLQKMAPWGKKRRGKQGGMEGNMKLIDWAKQDAWHTAKYEQKNWHKKGNALQFKAFPWPSIKEDSQMTIDKMPAVLYEDEMQILKDVERYSLATLFLSIISFSFIISMILVILGANIYAIWTHRPSNHSQAPLDNPEHPSATLGGGDNGPPLEIPPPLLPASQQQQQPPRPQQQDIPGGYAEGGSDADGVPIPRPVRPPTPIQIPPPTQPAITSGEPGLGSGRVRFLVNAIEELQRRPDRSSSMLHSILREHHILIAERNLREQERQRTLNEAGTEQTHDDAIDEALPASLGAASVRRSPSGLSRSQGRRSSSDYEAVLDLLRVYEESAPGSADRPHSPCSPPDGHTFDQRDEVDASSSRQYSPVAQLVQWLGQLDISDSKSVSGHFEEKGAASPTKQPVIPGRQVTSQ</sequence>
<gene>
    <name evidence="3" type="ORF">PRK78_002468</name>
</gene>
<name>A0AAF0DED1_9EURO</name>
<keyword evidence="2" id="KW-0472">Membrane</keyword>
<proteinExistence type="predicted"/>
<feature type="region of interest" description="Disordered" evidence="1">
    <location>
        <begin position="375"/>
        <end position="466"/>
    </location>
</feature>
<evidence type="ECO:0000256" key="2">
    <source>
        <dbReference type="SAM" id="Phobius"/>
    </source>
</evidence>
<dbReference type="AlphaFoldDB" id="A0AAF0DED1"/>
<feature type="compositionally biased region" description="Pro residues" evidence="1">
    <location>
        <begin position="439"/>
        <end position="456"/>
    </location>
</feature>
<feature type="region of interest" description="Disordered" evidence="1">
    <location>
        <begin position="72"/>
        <end position="141"/>
    </location>
</feature>
<evidence type="ECO:0000313" key="3">
    <source>
        <dbReference type="EMBL" id="WEW57009.1"/>
    </source>
</evidence>
<reference evidence="3" key="1">
    <citation type="submission" date="2023-03" db="EMBL/GenBank/DDBJ databases">
        <title>Emydomyces testavorans Genome Sequence.</title>
        <authorList>
            <person name="Hoyer L."/>
        </authorList>
    </citation>
    <scope>NUCLEOTIDE SEQUENCE</scope>
    <source>
        <strain evidence="3">16-2883</strain>
    </source>
</reference>
<feature type="compositionally biased region" description="Low complexity" evidence="1">
    <location>
        <begin position="407"/>
        <end position="424"/>
    </location>
</feature>
<evidence type="ECO:0000313" key="4">
    <source>
        <dbReference type="Proteomes" id="UP001219355"/>
    </source>
</evidence>
<feature type="transmembrane region" description="Helical" evidence="2">
    <location>
        <begin position="337"/>
        <end position="368"/>
    </location>
</feature>
<keyword evidence="2" id="KW-1133">Transmembrane helix</keyword>
<feature type="compositionally biased region" description="Basic and acidic residues" evidence="1">
    <location>
        <begin position="128"/>
        <end position="141"/>
    </location>
</feature>
<evidence type="ECO:0000256" key="1">
    <source>
        <dbReference type="SAM" id="MobiDB-lite"/>
    </source>
</evidence>
<accession>A0AAF0DED1</accession>
<keyword evidence="2" id="KW-0812">Transmembrane</keyword>
<organism evidence="3 4">
    <name type="scientific">Emydomyces testavorans</name>
    <dbReference type="NCBI Taxonomy" id="2070801"/>
    <lineage>
        <taxon>Eukaryota</taxon>
        <taxon>Fungi</taxon>
        <taxon>Dikarya</taxon>
        <taxon>Ascomycota</taxon>
        <taxon>Pezizomycotina</taxon>
        <taxon>Eurotiomycetes</taxon>
        <taxon>Eurotiomycetidae</taxon>
        <taxon>Onygenales</taxon>
        <taxon>Nannizziopsiaceae</taxon>
        <taxon>Emydomyces</taxon>
    </lineage>
</organism>
<keyword evidence="4" id="KW-1185">Reference proteome</keyword>
<feature type="region of interest" description="Disordered" evidence="1">
    <location>
        <begin position="538"/>
        <end position="559"/>
    </location>
</feature>
<protein>
    <submittedName>
        <fullName evidence="3">Uncharacterized protein</fullName>
    </submittedName>
</protein>
<feature type="region of interest" description="Disordered" evidence="1">
    <location>
        <begin position="575"/>
        <end position="608"/>
    </location>
</feature>
<feature type="compositionally biased region" description="Low complexity" evidence="1">
    <location>
        <begin position="544"/>
        <end position="557"/>
    </location>
</feature>